<keyword evidence="5" id="KW-1185">Reference proteome</keyword>
<dbReference type="InterPro" id="IPR011110">
    <property type="entry name" value="Reg_prop"/>
</dbReference>
<dbReference type="PROSITE" id="PS50887">
    <property type="entry name" value="GGDEF"/>
    <property type="match status" value="1"/>
</dbReference>
<keyword evidence="2" id="KW-1133">Transmembrane helix</keyword>
<dbReference type="GO" id="GO:0052621">
    <property type="term" value="F:diguanylate cyclase activity"/>
    <property type="evidence" value="ECO:0007669"/>
    <property type="project" value="UniProtKB-EC"/>
</dbReference>
<keyword evidence="2" id="KW-0812">Transmembrane</keyword>
<dbReference type="Pfam" id="PF07494">
    <property type="entry name" value="Reg_prop"/>
    <property type="match status" value="2"/>
</dbReference>
<dbReference type="InterPro" id="IPR000160">
    <property type="entry name" value="GGDEF_dom"/>
</dbReference>
<dbReference type="PANTHER" id="PTHR45138:SF24">
    <property type="entry name" value="DIGUANYLATE CYCLASE DGCC-RELATED"/>
    <property type="match status" value="1"/>
</dbReference>
<sequence>MPIAYRQVITLVLAIFTVCTVNGTELDAPPLGDRALRVWSTNDGLPHNSVNHITQDSQGYLWIASWEGPVRFNGRNFELFAEETGLPDPGSLYVAENPFTKQMISTGTRGGVSYYQSSPTGGYWTPQPRVFDRVDYALFVSIDCTWYATVNTGVVRECGDTRTQYDKTQGLPSAKILELEQDQRGRIWAGTDAGVAYFDAQLNRFRTLEQLPQGYSFGIVAAQDGAIYISIGRAIFVVDPDDLSVTEWPAQYPSTITELYQAPEGSFWIGTHEHGISTLTPSSPQMVTIAEGLPNNHILSIFMDSENTLWVGTHRGLVQFRKAQFHSHHGESGLGYDYVRALTEAPDGSVLVGGLGGIKRIKDEAVLPLDTSSRVRSESILSFAYDRDQRLYIGTYTNGLYVLENGREIAHYNENSGFPGNDIRGLLISGDGYLYAATSVGVLKSRMNDDGTLATPSYFGVDDGLPDEVIYALHQTRSGEILIGSMRGLSKLSNGKIEPIDVSSVSNAEFIFGFYEDEARIYITSDRGLLVYTKKLDRWQVFDADNGLPTIKYFDVIRDHKGDLWLASGRGLIYVAAQDFDFAINDDNPATPLPHTFYQHHHGLASAQINTGGPPMLVTKDGELWVATSRGAGHYSPAQSKAIRQTPPQPVIEKVTIDGHAISENTYLEPDSGRIEFQFVGLGYQYSESILYRMQLAGYDEDWVKPTGSQLIASYTELPPGAFIFQVQAAYPNGEWSDSATFTVHKLPTLWQRPSIWVALALASLLLVWLAFQLRIYTVTRSKERLQQLVREQTETLQQLAHQDSLTTLANRRAFDELLRQKVAQHGGQQPLALILMDLDHFKEVNDRYLHTTGDQVLKRVARLIRDSAPESDMIARWGGEEFAILLSGAQTANLMPICERIRTTLMNADLHDLVSNLSVTGSFGGATYHPGETAASLIRRADKALYRAKHNGRNRIEIAHQEE</sequence>
<reference evidence="4 5" key="1">
    <citation type="submission" date="2021-03" db="EMBL/GenBank/DDBJ databases">
        <title>Pseudidiomarina terrestris, a new bacterium isolated from saline soil.</title>
        <authorList>
            <person name="Galisteo C."/>
            <person name="De La Haba R."/>
            <person name="Sanchez-Porro C."/>
            <person name="Ventosa A."/>
        </authorList>
    </citation>
    <scope>NUCLEOTIDE SEQUENCE [LARGE SCALE GENOMIC DNA]</scope>
    <source>
        <strain evidence="5">1APR75-15</strain>
    </source>
</reference>
<evidence type="ECO:0000256" key="1">
    <source>
        <dbReference type="ARBA" id="ARBA00012528"/>
    </source>
</evidence>
<feature type="domain" description="GGDEF" evidence="3">
    <location>
        <begin position="830"/>
        <end position="962"/>
    </location>
</feature>
<dbReference type="InterPro" id="IPR050469">
    <property type="entry name" value="Diguanylate_Cyclase"/>
</dbReference>
<dbReference type="InterPro" id="IPR043128">
    <property type="entry name" value="Rev_trsase/Diguanyl_cyclase"/>
</dbReference>
<comment type="caution">
    <text evidence="4">The sequence shown here is derived from an EMBL/GenBank/DDBJ whole genome shotgun (WGS) entry which is preliminary data.</text>
</comment>
<accession>A0ABT8MEB4</accession>
<proteinExistence type="predicted"/>
<dbReference type="InterPro" id="IPR015943">
    <property type="entry name" value="WD40/YVTN_repeat-like_dom_sf"/>
</dbReference>
<protein>
    <recommendedName>
        <fullName evidence="1">diguanylate cyclase</fullName>
        <ecNumber evidence="1">2.7.7.65</ecNumber>
    </recommendedName>
</protein>
<dbReference type="Gene3D" id="2.60.40.10">
    <property type="entry name" value="Immunoglobulins"/>
    <property type="match status" value="1"/>
</dbReference>
<dbReference type="EC" id="2.7.7.65" evidence="1"/>
<keyword evidence="4" id="KW-0808">Transferase</keyword>
<dbReference type="CDD" id="cd01949">
    <property type="entry name" value="GGDEF"/>
    <property type="match status" value="1"/>
</dbReference>
<evidence type="ECO:0000259" key="3">
    <source>
        <dbReference type="PROSITE" id="PS50887"/>
    </source>
</evidence>
<dbReference type="NCBIfam" id="TIGR00254">
    <property type="entry name" value="GGDEF"/>
    <property type="match status" value="1"/>
</dbReference>
<dbReference type="SMART" id="SM00267">
    <property type="entry name" value="GGDEF"/>
    <property type="match status" value="1"/>
</dbReference>
<evidence type="ECO:0000313" key="4">
    <source>
        <dbReference type="EMBL" id="MDN7128274.1"/>
    </source>
</evidence>
<dbReference type="SUPFAM" id="SSF63829">
    <property type="entry name" value="Calcium-dependent phosphotriesterase"/>
    <property type="match status" value="3"/>
</dbReference>
<dbReference type="Pfam" id="PF00990">
    <property type="entry name" value="GGDEF"/>
    <property type="match status" value="1"/>
</dbReference>
<keyword evidence="2" id="KW-0472">Membrane</keyword>
<dbReference type="Gene3D" id="2.130.10.10">
    <property type="entry name" value="YVTN repeat-like/Quinoprotein amine dehydrogenase"/>
    <property type="match status" value="4"/>
</dbReference>
<dbReference type="SUPFAM" id="SSF55073">
    <property type="entry name" value="Nucleotide cyclase"/>
    <property type="match status" value="1"/>
</dbReference>
<dbReference type="Gene3D" id="3.30.70.270">
    <property type="match status" value="1"/>
</dbReference>
<gene>
    <name evidence="4" type="ORF">J6I92_00095</name>
</gene>
<dbReference type="Pfam" id="PF07495">
    <property type="entry name" value="Y_Y_Y"/>
    <property type="match status" value="1"/>
</dbReference>
<dbReference type="InterPro" id="IPR011123">
    <property type="entry name" value="Y_Y_Y"/>
</dbReference>
<dbReference type="PANTHER" id="PTHR45138">
    <property type="entry name" value="REGULATORY COMPONENTS OF SENSORY TRANSDUCTION SYSTEM"/>
    <property type="match status" value="1"/>
</dbReference>
<name>A0ABT8MEB4_9GAMM</name>
<evidence type="ECO:0000313" key="5">
    <source>
        <dbReference type="Proteomes" id="UP001169491"/>
    </source>
</evidence>
<feature type="transmembrane region" description="Helical" evidence="2">
    <location>
        <begin position="756"/>
        <end position="777"/>
    </location>
</feature>
<dbReference type="Proteomes" id="UP001169491">
    <property type="component" value="Unassembled WGS sequence"/>
</dbReference>
<organism evidence="4 5">
    <name type="scientific">Pseudidiomarina terrestris</name>
    <dbReference type="NCBI Taxonomy" id="2820060"/>
    <lineage>
        <taxon>Bacteria</taxon>
        <taxon>Pseudomonadati</taxon>
        <taxon>Pseudomonadota</taxon>
        <taxon>Gammaproteobacteria</taxon>
        <taxon>Alteromonadales</taxon>
        <taxon>Idiomarinaceae</taxon>
        <taxon>Pseudidiomarina</taxon>
    </lineage>
</organism>
<dbReference type="EMBL" id="JAGGJC010000001">
    <property type="protein sequence ID" value="MDN7128274.1"/>
    <property type="molecule type" value="Genomic_DNA"/>
</dbReference>
<keyword evidence="4" id="KW-0548">Nucleotidyltransferase</keyword>
<dbReference type="InterPro" id="IPR029787">
    <property type="entry name" value="Nucleotide_cyclase"/>
</dbReference>
<dbReference type="RefSeq" id="WP_301834143.1">
    <property type="nucleotide sequence ID" value="NZ_JAGGJC010000001.1"/>
</dbReference>
<dbReference type="InterPro" id="IPR013783">
    <property type="entry name" value="Ig-like_fold"/>
</dbReference>
<evidence type="ECO:0000256" key="2">
    <source>
        <dbReference type="SAM" id="Phobius"/>
    </source>
</evidence>